<reference evidence="1 2" key="1">
    <citation type="submission" date="2016-10" db="EMBL/GenBank/DDBJ databases">
        <authorList>
            <person name="de Groot N.N."/>
        </authorList>
    </citation>
    <scope>NUCLEOTIDE SEQUENCE [LARGE SCALE GENOMIC DNA]</scope>
    <source>
        <strain evidence="1 2">Nm146</strain>
    </source>
</reference>
<evidence type="ECO:0000313" key="2">
    <source>
        <dbReference type="Proteomes" id="UP000199561"/>
    </source>
</evidence>
<proteinExistence type="predicted"/>
<dbReference type="EMBL" id="FOUF01000018">
    <property type="protein sequence ID" value="SFM49387.1"/>
    <property type="molecule type" value="Genomic_DNA"/>
</dbReference>
<accession>A0A1I4RAY4</accession>
<dbReference type="Proteomes" id="UP000199561">
    <property type="component" value="Unassembled WGS sequence"/>
</dbReference>
<protein>
    <submittedName>
        <fullName evidence="1">Uncharacterized protein</fullName>
    </submittedName>
</protein>
<gene>
    <name evidence="1" type="ORF">SAMN05421880_11839</name>
</gene>
<dbReference type="RefSeq" id="WP_090669720.1">
    <property type="nucleotide sequence ID" value="NZ_FOUF01000018.1"/>
</dbReference>
<organism evidence="1 2">
    <name type="scientific">Nitrosomonas nitrosa</name>
    <dbReference type="NCBI Taxonomy" id="52442"/>
    <lineage>
        <taxon>Bacteria</taxon>
        <taxon>Pseudomonadati</taxon>
        <taxon>Pseudomonadota</taxon>
        <taxon>Betaproteobacteria</taxon>
        <taxon>Nitrosomonadales</taxon>
        <taxon>Nitrosomonadaceae</taxon>
        <taxon>Nitrosomonas</taxon>
    </lineage>
</organism>
<dbReference type="AlphaFoldDB" id="A0A1I4RAY4"/>
<dbReference type="STRING" id="52442.SAMN05421880_11839"/>
<evidence type="ECO:0000313" key="1">
    <source>
        <dbReference type="EMBL" id="SFM49387.1"/>
    </source>
</evidence>
<keyword evidence="2" id="KW-1185">Reference proteome</keyword>
<name>A0A1I4RAY4_9PROT</name>
<sequence length="103" mass="11708">MLGGFGQPESIRTRSGTARLYASKGDRRGFVAVDWRGEVYSLSKWLDVKTKALKERLGDPAQLPTVTDTIAKTDKRLMERMPNFTAEIRQNSRARLEPLLEQK</sequence>